<dbReference type="CDD" id="cd03801">
    <property type="entry name" value="GT4_PimA-like"/>
    <property type="match status" value="1"/>
</dbReference>
<reference evidence="3" key="1">
    <citation type="submission" date="2020-10" db="EMBL/GenBank/DDBJ databases">
        <authorList>
            <person name="Castelo-Branco R."/>
            <person name="Eusebio N."/>
            <person name="Adriana R."/>
            <person name="Vieira A."/>
            <person name="Brugerolle De Fraissinette N."/>
            <person name="Rezende De Castro R."/>
            <person name="Schneider M.P."/>
            <person name="Vasconcelos V."/>
            <person name="Leao P.N."/>
        </authorList>
    </citation>
    <scope>NUCLEOTIDE SEQUENCE</scope>
    <source>
        <strain evidence="3">LEGE 11480</strain>
    </source>
</reference>
<dbReference type="PANTHER" id="PTHR45918:SF1">
    <property type="entry name" value="ALPHA-1,3_1,6-MANNOSYLTRANSFERASE ALG2"/>
    <property type="match status" value="1"/>
</dbReference>
<sequence>MRVLALTTQVPFVRGGAELLAEGLVRSIEAAGHEAELVSIPFKWYPAERVLDQMLICRLFDLTEACGDKIDRVIGLKFPTYLIPHPNKVLWLVHQHRTAYDLWDSPYGDLIKMPNGPQVRQAITNADSQAFNECRSIYTIAGNVSKRLKQFNNVDSAPIYSPPFGAEDFYCEAAEDFFFFPSRLNIMKRQQLVIEALAQTKSPVKVVFAGKSDDDATRNGLKNLVRQLQLESRVTFLDAISETEKLSRYAKSIAVVYPPLDEDYGYVTLEAMLASKPVITCHDSGGSLEFVLNETTGLISEPTPESLAIAMDTLWDDRATAKQLGQSGYDRYMSMNISWANVVQKLLA</sequence>
<evidence type="ECO:0000259" key="2">
    <source>
        <dbReference type="Pfam" id="PF00534"/>
    </source>
</evidence>
<comment type="caution">
    <text evidence="3">The sequence shown here is derived from an EMBL/GenBank/DDBJ whole genome shotgun (WGS) entry which is preliminary data.</text>
</comment>
<evidence type="ECO:0000256" key="1">
    <source>
        <dbReference type="ARBA" id="ARBA00022679"/>
    </source>
</evidence>
<evidence type="ECO:0000313" key="4">
    <source>
        <dbReference type="Proteomes" id="UP000625316"/>
    </source>
</evidence>
<protein>
    <submittedName>
        <fullName evidence="3">Glycosyltransferase family 4 protein</fullName>
    </submittedName>
</protein>
<dbReference type="GO" id="GO:0012505">
    <property type="term" value="C:endomembrane system"/>
    <property type="evidence" value="ECO:0007669"/>
    <property type="project" value="TreeGrafter"/>
</dbReference>
<proteinExistence type="predicted"/>
<dbReference type="EMBL" id="JADEXQ010000128">
    <property type="protein sequence ID" value="MBE9032836.1"/>
    <property type="molecule type" value="Genomic_DNA"/>
</dbReference>
<dbReference type="Gene3D" id="3.40.50.2000">
    <property type="entry name" value="Glycogen Phosphorylase B"/>
    <property type="match status" value="1"/>
</dbReference>
<feature type="domain" description="Glycosyl transferase family 1" evidence="2">
    <location>
        <begin position="175"/>
        <end position="330"/>
    </location>
</feature>
<evidence type="ECO:0000313" key="3">
    <source>
        <dbReference type="EMBL" id="MBE9032836.1"/>
    </source>
</evidence>
<accession>A0A928Z4P4</accession>
<organism evidence="3 4">
    <name type="scientific">Romeriopsis navalis LEGE 11480</name>
    <dbReference type="NCBI Taxonomy" id="2777977"/>
    <lineage>
        <taxon>Bacteria</taxon>
        <taxon>Bacillati</taxon>
        <taxon>Cyanobacteriota</taxon>
        <taxon>Cyanophyceae</taxon>
        <taxon>Leptolyngbyales</taxon>
        <taxon>Leptolyngbyaceae</taxon>
        <taxon>Romeriopsis</taxon>
        <taxon>Romeriopsis navalis</taxon>
    </lineage>
</organism>
<dbReference type="AlphaFoldDB" id="A0A928Z4P4"/>
<keyword evidence="4" id="KW-1185">Reference proteome</keyword>
<dbReference type="Proteomes" id="UP000625316">
    <property type="component" value="Unassembled WGS sequence"/>
</dbReference>
<name>A0A928Z4P4_9CYAN</name>
<dbReference type="PANTHER" id="PTHR45918">
    <property type="entry name" value="ALPHA-1,3/1,6-MANNOSYLTRANSFERASE ALG2"/>
    <property type="match status" value="1"/>
</dbReference>
<keyword evidence="1" id="KW-0808">Transferase</keyword>
<dbReference type="Pfam" id="PF00534">
    <property type="entry name" value="Glycos_transf_1"/>
    <property type="match status" value="1"/>
</dbReference>
<dbReference type="InterPro" id="IPR027054">
    <property type="entry name" value="ALG2"/>
</dbReference>
<gene>
    <name evidence="3" type="ORF">IQ266_24170</name>
</gene>
<dbReference type="GO" id="GO:0004378">
    <property type="term" value="F:GDP-Man:Man(1)GlcNAc(2)-PP-Dol alpha-1,3-mannosyltransferase activity"/>
    <property type="evidence" value="ECO:0007669"/>
    <property type="project" value="InterPro"/>
</dbReference>
<dbReference type="RefSeq" id="WP_264327655.1">
    <property type="nucleotide sequence ID" value="NZ_JADEXQ010000128.1"/>
</dbReference>
<dbReference type="InterPro" id="IPR001296">
    <property type="entry name" value="Glyco_trans_1"/>
</dbReference>
<dbReference type="SUPFAM" id="SSF53756">
    <property type="entry name" value="UDP-Glycosyltransferase/glycogen phosphorylase"/>
    <property type="match status" value="1"/>
</dbReference>